<dbReference type="AlphaFoldDB" id="A0AAD1XM03"/>
<organism evidence="1 2">
    <name type="scientific">Euplotes crassus</name>
    <dbReference type="NCBI Taxonomy" id="5936"/>
    <lineage>
        <taxon>Eukaryota</taxon>
        <taxon>Sar</taxon>
        <taxon>Alveolata</taxon>
        <taxon>Ciliophora</taxon>
        <taxon>Intramacronucleata</taxon>
        <taxon>Spirotrichea</taxon>
        <taxon>Hypotrichia</taxon>
        <taxon>Euplotida</taxon>
        <taxon>Euplotidae</taxon>
        <taxon>Moneuplotes</taxon>
    </lineage>
</organism>
<gene>
    <name evidence="1" type="ORF">ECRASSUSDP1_LOCUS16688</name>
</gene>
<name>A0AAD1XM03_EUPCR</name>
<accession>A0AAD1XM03</accession>
<evidence type="ECO:0000313" key="1">
    <source>
        <dbReference type="EMBL" id="CAI2375326.1"/>
    </source>
</evidence>
<dbReference type="EMBL" id="CAMPGE010016791">
    <property type="protein sequence ID" value="CAI2375326.1"/>
    <property type="molecule type" value="Genomic_DNA"/>
</dbReference>
<comment type="caution">
    <text evidence="1">The sequence shown here is derived from an EMBL/GenBank/DDBJ whole genome shotgun (WGS) entry which is preliminary data.</text>
</comment>
<keyword evidence="2" id="KW-1185">Reference proteome</keyword>
<evidence type="ECO:0000313" key="2">
    <source>
        <dbReference type="Proteomes" id="UP001295684"/>
    </source>
</evidence>
<sequence length="320" mass="34831">MEKLVGLLSEAADQMNGKDTSDYGDLLTLDTKFVLNHASEDGIGIKGQLLFAGPTLQDIRDQGSQLWEDKDSDDLFFVIAIKTKGDPQETIDGIKQIIQDFGIPIEEMASQFGDLKFHAGDGEALIGFKAQDNPYTEMLNKVLLQSKVFGDGSTDVEGSFSIHLGSTFNDMLDDAPLFKHLAKSLLIEFKGNIHEATRSNILEVLESKKEELGPLLSAAHAIFLVKNIRSSIEVDTTEEMLETLETSCNEGFPMAAFSLRQVFALVKQAGLPLDMIRPILDLVQSSSAGEVEISAYAQAGIRLTLSTPGVDEAVGAFLED</sequence>
<protein>
    <submittedName>
        <fullName evidence="1">Uncharacterized protein</fullName>
    </submittedName>
</protein>
<proteinExistence type="predicted"/>
<reference evidence="1" key="1">
    <citation type="submission" date="2023-07" db="EMBL/GenBank/DDBJ databases">
        <authorList>
            <consortium name="AG Swart"/>
            <person name="Singh M."/>
            <person name="Singh A."/>
            <person name="Seah K."/>
            <person name="Emmerich C."/>
        </authorList>
    </citation>
    <scope>NUCLEOTIDE SEQUENCE</scope>
    <source>
        <strain evidence="1">DP1</strain>
    </source>
</reference>
<dbReference type="Proteomes" id="UP001295684">
    <property type="component" value="Unassembled WGS sequence"/>
</dbReference>